<dbReference type="OMA" id="LWINESR"/>
<dbReference type="HOGENOM" id="CLU_002794_1_0_1"/>
<evidence type="ECO:0000313" key="8">
    <source>
        <dbReference type="EMBL" id="EGX44026.1"/>
    </source>
</evidence>
<dbReference type="SMART" id="SM00889">
    <property type="entry name" value="EFG_IV"/>
    <property type="match status" value="1"/>
</dbReference>
<evidence type="ECO:0000256" key="6">
    <source>
        <dbReference type="SAM" id="MobiDB-lite"/>
    </source>
</evidence>
<keyword evidence="4" id="KW-0648">Protein biosynthesis</keyword>
<feature type="compositionally biased region" description="Polar residues" evidence="6">
    <location>
        <begin position="17"/>
        <end position="27"/>
    </location>
</feature>
<feature type="region of interest" description="Disordered" evidence="6">
    <location>
        <begin position="1"/>
        <end position="27"/>
    </location>
</feature>
<dbReference type="GO" id="GO:0005829">
    <property type="term" value="C:cytosol"/>
    <property type="evidence" value="ECO:0007669"/>
    <property type="project" value="TreeGrafter"/>
</dbReference>
<dbReference type="GO" id="GO:0043022">
    <property type="term" value="F:ribosome binding"/>
    <property type="evidence" value="ECO:0007669"/>
    <property type="project" value="TreeGrafter"/>
</dbReference>
<keyword evidence="9" id="KW-1185">Reference proteome</keyword>
<proteinExistence type="predicted"/>
<name>G1XS29_ARTOA</name>
<keyword evidence="2" id="KW-0547">Nucleotide-binding</keyword>
<comment type="caution">
    <text evidence="8">The sequence shown here is derived from an EMBL/GenBank/DDBJ whole genome shotgun (WGS) entry which is preliminary data.</text>
</comment>
<dbReference type="InterPro" id="IPR014721">
    <property type="entry name" value="Ribsml_uS5_D2-typ_fold_subgr"/>
</dbReference>
<dbReference type="GeneID" id="22898187"/>
<dbReference type="STRING" id="756982.G1XS29"/>
<dbReference type="GO" id="GO:0003746">
    <property type="term" value="F:translation elongation factor activity"/>
    <property type="evidence" value="ECO:0007669"/>
    <property type="project" value="UniProtKB-KW"/>
</dbReference>
<organism evidence="8 9">
    <name type="scientific">Arthrobotrys oligospora (strain ATCC 24927 / CBS 115.81 / DSM 1491)</name>
    <name type="common">Nematode-trapping fungus</name>
    <name type="synonym">Didymozoophaga oligospora</name>
    <dbReference type="NCBI Taxonomy" id="756982"/>
    <lineage>
        <taxon>Eukaryota</taxon>
        <taxon>Fungi</taxon>
        <taxon>Dikarya</taxon>
        <taxon>Ascomycota</taxon>
        <taxon>Pezizomycotina</taxon>
        <taxon>Orbiliomycetes</taxon>
        <taxon>Orbiliales</taxon>
        <taxon>Orbiliaceae</taxon>
        <taxon>Orbilia</taxon>
        <taxon>Orbilia oligospora</taxon>
    </lineage>
</organism>
<dbReference type="RefSeq" id="XP_011127291.1">
    <property type="nucleotide sequence ID" value="XM_011128989.1"/>
</dbReference>
<evidence type="ECO:0000256" key="4">
    <source>
        <dbReference type="ARBA" id="ARBA00022917"/>
    </source>
</evidence>
<reference evidence="8 9" key="1">
    <citation type="journal article" date="2011" name="PLoS Pathog.">
        <title>Genomic and proteomic analyses of the fungus Arthrobotrys oligospora provide insights into nematode-trap formation.</title>
        <authorList>
            <person name="Yang J."/>
            <person name="Wang L."/>
            <person name="Ji X."/>
            <person name="Feng Y."/>
            <person name="Li X."/>
            <person name="Zou C."/>
            <person name="Xu J."/>
            <person name="Ren Y."/>
            <person name="Mi Q."/>
            <person name="Wu J."/>
            <person name="Liu S."/>
            <person name="Liu Y."/>
            <person name="Huang X."/>
            <person name="Wang H."/>
            <person name="Niu X."/>
            <person name="Li J."/>
            <person name="Liang L."/>
            <person name="Luo Y."/>
            <person name="Ji K."/>
            <person name="Zhou W."/>
            <person name="Yu Z."/>
            <person name="Li G."/>
            <person name="Liu Y."/>
            <person name="Li L."/>
            <person name="Qiao M."/>
            <person name="Feng L."/>
            <person name="Zhang K.-Q."/>
        </authorList>
    </citation>
    <scope>NUCLEOTIDE SEQUENCE [LARGE SCALE GENOMIC DNA]</scope>
    <source>
        <strain evidence="9">ATCC 24927 / CBS 115.81 / DSM 1491</strain>
    </source>
</reference>
<dbReference type="SUPFAM" id="SSF54211">
    <property type="entry name" value="Ribosomal protein S5 domain 2-like"/>
    <property type="match status" value="1"/>
</dbReference>
<evidence type="ECO:0000256" key="5">
    <source>
        <dbReference type="ARBA" id="ARBA00023134"/>
    </source>
</evidence>
<dbReference type="SUPFAM" id="SSF54980">
    <property type="entry name" value="EF-G C-terminal domain-like"/>
    <property type="match status" value="1"/>
</dbReference>
<keyword evidence="5" id="KW-0342">GTP-binding</keyword>
<dbReference type="GO" id="GO:0003924">
    <property type="term" value="F:GTPase activity"/>
    <property type="evidence" value="ECO:0007669"/>
    <property type="project" value="TreeGrafter"/>
</dbReference>
<dbReference type="PANTHER" id="PTHR42908">
    <property type="entry name" value="TRANSLATION ELONGATION FACTOR-RELATED"/>
    <property type="match status" value="1"/>
</dbReference>
<dbReference type="eggNOG" id="KOG0469">
    <property type="taxonomic scope" value="Eukaryota"/>
</dbReference>
<dbReference type="InterPro" id="IPR035647">
    <property type="entry name" value="EFG_III/V"/>
</dbReference>
<dbReference type="Proteomes" id="UP000008784">
    <property type="component" value="Unassembled WGS sequence"/>
</dbReference>
<dbReference type="InterPro" id="IPR020568">
    <property type="entry name" value="Ribosomal_Su5_D2-typ_SF"/>
</dbReference>
<keyword evidence="1" id="KW-0963">Cytoplasm</keyword>
<sequence>MASSTEKVQVEYRESVQSKSTTDSMATSPNNLNKIYITVEPLGEAVSKAIEKGDIGANDDFKIRARKLADDYGWDVTEARKIWAFGLGPDDSVNMLVNQTKAILHLVEVRSHIIAAFQSITKEGPISGLPMRGVKFNIMDIVLADDPANMGANEIVETTRRAINASILLANPGLLESVHSATIQIPETASSIASDIITKRGGNIFSEVKAAGASPYTIEAYIPAKKSSGLETILQTAIKGQVSVQLVHDHWRPLEGDPLDPESQIRNLAIELRQEKGLPAEIPSAETYFDKA</sequence>
<protein>
    <recommendedName>
        <fullName evidence="7">Translation elongation factor EFG/EF2 domain-containing protein</fullName>
    </recommendedName>
</protein>
<dbReference type="CDD" id="cd01681">
    <property type="entry name" value="aeEF2_snRNP_like_IV"/>
    <property type="match status" value="1"/>
</dbReference>
<gene>
    <name evidence="8" type="ORF">AOL_s00210g187</name>
</gene>
<feature type="domain" description="Translation elongation factor EFG/EF2" evidence="7">
    <location>
        <begin position="53"/>
        <end position="171"/>
    </location>
</feature>
<dbReference type="OrthoDB" id="364892at2759"/>
<evidence type="ECO:0000259" key="7">
    <source>
        <dbReference type="SMART" id="SM00889"/>
    </source>
</evidence>
<dbReference type="GO" id="GO:1990904">
    <property type="term" value="C:ribonucleoprotein complex"/>
    <property type="evidence" value="ECO:0007669"/>
    <property type="project" value="TreeGrafter"/>
</dbReference>
<dbReference type="InterPro" id="IPR000640">
    <property type="entry name" value="EFG_V-like"/>
</dbReference>
<evidence type="ECO:0000256" key="2">
    <source>
        <dbReference type="ARBA" id="ARBA00022741"/>
    </source>
</evidence>
<dbReference type="Pfam" id="PF00679">
    <property type="entry name" value="EFG_C"/>
    <property type="match status" value="1"/>
</dbReference>
<dbReference type="AlphaFoldDB" id="G1XS29"/>
<keyword evidence="3" id="KW-0251">Elongation factor</keyword>
<evidence type="ECO:0000256" key="1">
    <source>
        <dbReference type="ARBA" id="ARBA00022490"/>
    </source>
</evidence>
<dbReference type="PANTHER" id="PTHR42908:SF10">
    <property type="entry name" value="EUKARYOTIC TRANSLATION ELONGATION FACTOR 2"/>
    <property type="match status" value="1"/>
</dbReference>
<dbReference type="EMBL" id="ADOT01000308">
    <property type="protein sequence ID" value="EGX44026.1"/>
    <property type="molecule type" value="Genomic_DNA"/>
</dbReference>
<evidence type="ECO:0000313" key="9">
    <source>
        <dbReference type="Proteomes" id="UP000008784"/>
    </source>
</evidence>
<dbReference type="Pfam" id="PF03764">
    <property type="entry name" value="EFG_IV"/>
    <property type="match status" value="1"/>
</dbReference>
<accession>G1XS29</accession>
<dbReference type="Gene3D" id="3.30.70.240">
    <property type="match status" value="1"/>
</dbReference>
<dbReference type="InterPro" id="IPR005517">
    <property type="entry name" value="Transl_elong_EFG/EF2_IV"/>
</dbReference>
<dbReference type="InParanoid" id="G1XS29"/>
<evidence type="ECO:0000256" key="3">
    <source>
        <dbReference type="ARBA" id="ARBA00022768"/>
    </source>
</evidence>
<dbReference type="Gene3D" id="3.30.230.10">
    <property type="match status" value="1"/>
</dbReference>
<dbReference type="GO" id="GO:0005525">
    <property type="term" value="F:GTP binding"/>
    <property type="evidence" value="ECO:0007669"/>
    <property type="project" value="UniProtKB-KW"/>
</dbReference>